<dbReference type="Gene3D" id="3.30.420.40">
    <property type="match status" value="2"/>
</dbReference>
<dbReference type="PANTHER" id="PTHR43095">
    <property type="entry name" value="SUGAR KINASE"/>
    <property type="match status" value="1"/>
</dbReference>
<dbReference type="InterPro" id="IPR018485">
    <property type="entry name" value="FGGY_C"/>
</dbReference>
<proteinExistence type="inferred from homology"/>
<dbReference type="Pfam" id="PF02782">
    <property type="entry name" value="FGGY_C"/>
    <property type="match status" value="1"/>
</dbReference>
<feature type="domain" description="Carbohydrate kinase FGGY N-terminal" evidence="5">
    <location>
        <begin position="5"/>
        <end position="244"/>
    </location>
</feature>
<evidence type="ECO:0000256" key="2">
    <source>
        <dbReference type="ARBA" id="ARBA00022679"/>
    </source>
</evidence>
<dbReference type="GO" id="GO:0016773">
    <property type="term" value="F:phosphotransferase activity, alcohol group as acceptor"/>
    <property type="evidence" value="ECO:0007669"/>
    <property type="project" value="InterPro"/>
</dbReference>
<dbReference type="AlphaFoldDB" id="A0A398DNQ8"/>
<comment type="caution">
    <text evidence="7">The sequence shown here is derived from an EMBL/GenBank/DDBJ whole genome shotgun (WGS) entry which is preliminary data.</text>
</comment>
<evidence type="ECO:0000313" key="8">
    <source>
        <dbReference type="Proteomes" id="UP000266113"/>
    </source>
</evidence>
<dbReference type="Pfam" id="PF00370">
    <property type="entry name" value="FGGY_N"/>
    <property type="match status" value="1"/>
</dbReference>
<dbReference type="InterPro" id="IPR018484">
    <property type="entry name" value="FGGY_N"/>
</dbReference>
<evidence type="ECO:0000259" key="6">
    <source>
        <dbReference type="Pfam" id="PF02782"/>
    </source>
</evidence>
<dbReference type="Proteomes" id="UP000266113">
    <property type="component" value="Unassembled WGS sequence"/>
</dbReference>
<evidence type="ECO:0000259" key="5">
    <source>
        <dbReference type="Pfam" id="PF00370"/>
    </source>
</evidence>
<dbReference type="InterPro" id="IPR050406">
    <property type="entry name" value="FGGY_Carb_Kinase"/>
</dbReference>
<evidence type="ECO:0000256" key="4">
    <source>
        <dbReference type="RuleBase" id="RU003733"/>
    </source>
</evidence>
<reference evidence="7 8" key="1">
    <citation type="submission" date="2018-09" db="EMBL/GenBank/DDBJ databases">
        <title>Discovery and Ecogenomic Context for Candidatus Cryosericales, a Global Caldiserica Order Active in Thawing Permafrost.</title>
        <authorList>
            <person name="Martinez M.A."/>
            <person name="Woodcroft B.J."/>
            <person name="Ignacio Espinoza J.C."/>
            <person name="Zayed A."/>
            <person name="Singleton C.M."/>
            <person name="Boyd J."/>
            <person name="Li Y.-F."/>
            <person name="Purvine S."/>
            <person name="Maughan H."/>
            <person name="Hodgkins S.B."/>
            <person name="Anderson D."/>
            <person name="Sederholm M."/>
            <person name="Temperton B."/>
            <person name="Saleska S.R."/>
            <person name="Tyson G.W."/>
            <person name="Rich V.I."/>
        </authorList>
    </citation>
    <scope>NUCLEOTIDE SEQUENCE [LARGE SCALE GENOMIC DNA]</scope>
    <source>
        <strain evidence="7 8">SMC1</strain>
    </source>
</reference>
<comment type="similarity">
    <text evidence="1 4">Belongs to the FGGY kinase family.</text>
</comment>
<dbReference type="RefSeq" id="WP_119086486.1">
    <property type="nucleotide sequence ID" value="NZ_QXIY01000043.1"/>
</dbReference>
<dbReference type="GO" id="GO:0016301">
    <property type="term" value="F:kinase activity"/>
    <property type="evidence" value="ECO:0007669"/>
    <property type="project" value="UniProtKB-KW"/>
</dbReference>
<dbReference type="PANTHER" id="PTHR43095:SF5">
    <property type="entry name" value="XYLULOSE KINASE"/>
    <property type="match status" value="1"/>
</dbReference>
<evidence type="ECO:0000313" key="7">
    <source>
        <dbReference type="EMBL" id="RIE15873.1"/>
    </source>
</evidence>
<dbReference type="OrthoDB" id="9782710at2"/>
<dbReference type="InterPro" id="IPR018483">
    <property type="entry name" value="Carb_kinase_FGGY_CS"/>
</dbReference>
<accession>A0A398DNQ8</accession>
<dbReference type="EMBL" id="QXIY01000043">
    <property type="protein sequence ID" value="RIE15873.1"/>
    <property type="molecule type" value="Genomic_DNA"/>
</dbReference>
<keyword evidence="8" id="KW-1185">Reference proteome</keyword>
<keyword evidence="3 4" id="KW-0418">Kinase</keyword>
<organism evidence="7 8">
    <name type="scientific">Candidatus Cryosericum septentrionale</name>
    <dbReference type="NCBI Taxonomy" id="2290913"/>
    <lineage>
        <taxon>Bacteria</taxon>
        <taxon>Pseudomonadati</taxon>
        <taxon>Caldisericota/Cryosericota group</taxon>
        <taxon>Candidatus Cryosericota</taxon>
        <taxon>Candidatus Cryosericia</taxon>
        <taxon>Candidatus Cryosericales</taxon>
        <taxon>Candidatus Cryosericaceae</taxon>
        <taxon>Candidatus Cryosericum</taxon>
    </lineage>
</organism>
<evidence type="ECO:0000256" key="1">
    <source>
        <dbReference type="ARBA" id="ARBA00009156"/>
    </source>
</evidence>
<sequence length="501" mass="53769">MTELLLGIDIGTASSKAVLATPDGEIVARAMRKHTVTFPRPGWVEHDAERVWWGDVLALCAELVPQARGRIAALGVSGIGPCVVPCNAADEPLRPAILYGVDSRAEEETAELTELLGDSEIFARCGSSLSSQALGPKLLWLKKNEPDVWRSMRRWYMASSFVVARLTGEWILDHHSASQCDPFYDLAKCGWAEEWIELVLPEVSLPRLAWSGEVVGAVTGLGASATGIREGTPVVAGTIDAWAEAVSVDVRRPGELMLMYGSTMFLVAVTKRRSRERAIWTTRGIDPGSLTLAAGMATSGSLAGWFRELLGGVGYDELLDEARATPAGAAGLLVLPYFAGERTPILDSRARGAILGLTLHHTRGHLYRALIEGIAYGVRHNLEAMGGVKITDARAVGGGTQGRFWVQTVSDVCGLEQSIPTETIGASYGDARLAAEGVGLVSDDALWARPGVIIQPDPAAADVYAELYDHYRQLYPATREIAHALADIQEHVPGAAYTAEH</sequence>
<dbReference type="PROSITE" id="PS00445">
    <property type="entry name" value="FGGY_KINASES_2"/>
    <property type="match status" value="1"/>
</dbReference>
<dbReference type="InterPro" id="IPR000577">
    <property type="entry name" value="Carb_kinase_FGGY"/>
</dbReference>
<protein>
    <submittedName>
        <fullName evidence="7">Sugar kinase</fullName>
    </submittedName>
</protein>
<dbReference type="PIRSF" id="PIRSF000538">
    <property type="entry name" value="GlpK"/>
    <property type="match status" value="1"/>
</dbReference>
<gene>
    <name evidence="7" type="ORF">SMC1_09260</name>
</gene>
<dbReference type="GO" id="GO:0005975">
    <property type="term" value="P:carbohydrate metabolic process"/>
    <property type="evidence" value="ECO:0007669"/>
    <property type="project" value="InterPro"/>
</dbReference>
<evidence type="ECO:0000256" key="3">
    <source>
        <dbReference type="ARBA" id="ARBA00022777"/>
    </source>
</evidence>
<keyword evidence="2 4" id="KW-0808">Transferase</keyword>
<dbReference type="InterPro" id="IPR043129">
    <property type="entry name" value="ATPase_NBD"/>
</dbReference>
<dbReference type="SUPFAM" id="SSF53067">
    <property type="entry name" value="Actin-like ATPase domain"/>
    <property type="match status" value="2"/>
</dbReference>
<feature type="domain" description="Carbohydrate kinase FGGY C-terminal" evidence="6">
    <location>
        <begin position="259"/>
        <end position="435"/>
    </location>
</feature>
<dbReference type="CDD" id="cd07804">
    <property type="entry name" value="ASKHA_NBD_FGGY_RrXK-like"/>
    <property type="match status" value="1"/>
</dbReference>
<name>A0A398DNQ8_9BACT</name>